<name>A0A3Q9QX45_9BACI</name>
<dbReference type="STRING" id="1193713.GCA_001636315_03659"/>
<organism evidence="2 3">
    <name type="scientific">Neobacillus mesonae</name>
    <dbReference type="NCBI Taxonomy" id="1193713"/>
    <lineage>
        <taxon>Bacteria</taxon>
        <taxon>Bacillati</taxon>
        <taxon>Bacillota</taxon>
        <taxon>Bacilli</taxon>
        <taxon>Bacillales</taxon>
        <taxon>Bacillaceae</taxon>
        <taxon>Neobacillus</taxon>
    </lineage>
</organism>
<protein>
    <recommendedName>
        <fullName evidence="1">DUF4097 domain-containing protein</fullName>
    </recommendedName>
</protein>
<proteinExistence type="predicted"/>
<keyword evidence="3" id="KW-1185">Reference proteome</keyword>
<evidence type="ECO:0000313" key="3">
    <source>
        <dbReference type="Proteomes" id="UP000282892"/>
    </source>
</evidence>
<evidence type="ECO:0000259" key="1">
    <source>
        <dbReference type="Pfam" id="PF13349"/>
    </source>
</evidence>
<evidence type="ECO:0000313" key="2">
    <source>
        <dbReference type="EMBL" id="AZU60793.1"/>
    </source>
</evidence>
<dbReference type="OrthoDB" id="2940757at2"/>
<reference evidence="2 3" key="1">
    <citation type="submission" date="2017-07" db="EMBL/GenBank/DDBJ databases">
        <title>The complete genome sequence of Bacillus mesonae strain H20-5, an efficient strain improving plant abiotic stress resistance.</title>
        <authorList>
            <person name="Kim S.Y."/>
            <person name="Song H."/>
            <person name="Sang M.K."/>
            <person name="Weon H.-Y."/>
            <person name="Song J."/>
        </authorList>
    </citation>
    <scope>NUCLEOTIDE SEQUENCE [LARGE SCALE GENOMIC DNA]</scope>
    <source>
        <strain evidence="2 3">H20-5</strain>
    </source>
</reference>
<dbReference type="KEGG" id="nmk:CHR53_05650"/>
<feature type="domain" description="DUF4097" evidence="1">
    <location>
        <begin position="42"/>
        <end position="287"/>
    </location>
</feature>
<dbReference type="AlphaFoldDB" id="A0A3Q9QX45"/>
<accession>A0A3Q9QX45</accession>
<dbReference type="RefSeq" id="WP_127485595.1">
    <property type="nucleotide sequence ID" value="NZ_CP022572.1"/>
</dbReference>
<dbReference type="InterPro" id="IPR025164">
    <property type="entry name" value="Toastrack_DUF4097"/>
</dbReference>
<dbReference type="Proteomes" id="UP000282892">
    <property type="component" value="Chromosome"/>
</dbReference>
<dbReference type="Gene3D" id="2.160.20.120">
    <property type="match status" value="1"/>
</dbReference>
<gene>
    <name evidence="2" type="ORF">CHR53_05650</name>
</gene>
<dbReference type="Pfam" id="PF13349">
    <property type="entry name" value="DUF4097"/>
    <property type="match status" value="1"/>
</dbReference>
<sequence length="288" mass="31606">MKRIFILLLVITGVYIIFNQSFQFNWFGAGITDGQAAISKNIKVIKVDAGSVSTEIIPEDRPDLKTVYNGKQKLTVTEKGNMVVVTLKKKWFNGFNFLSFSEKNKLKIYLPKDYDRSMVIDIGSGSLSFSGASKNTPMKLEELSIDIGSGNIHLKNLDVKNFTHKGSSGNVSIDTLTTKTGYFDFSSGNLNIKHYKGALETDLSSGRLKVQLDELTDFVKIDVSSGMVDLDLPDDADFTLNGEADSGFITNDFPLTSNGGSKKQVHGTHGTGKHKIDLDVSSGIIRIF</sequence>
<dbReference type="EMBL" id="CP022572">
    <property type="protein sequence ID" value="AZU60793.1"/>
    <property type="molecule type" value="Genomic_DNA"/>
</dbReference>